<evidence type="ECO:0000256" key="4">
    <source>
        <dbReference type="ARBA" id="ARBA00022989"/>
    </source>
</evidence>
<comment type="similarity">
    <text evidence="2">Belongs to the OXA1/ALB3/YidC family.</text>
</comment>
<feature type="transmembrane region" description="Helical" evidence="6">
    <location>
        <begin position="30"/>
        <end position="50"/>
    </location>
</feature>
<keyword evidence="4 6" id="KW-1133">Transmembrane helix</keyword>
<evidence type="ECO:0000256" key="6">
    <source>
        <dbReference type="SAM" id="Phobius"/>
    </source>
</evidence>
<sequence>HMARERAAELGFTAGGVAWFTDLSATDSTLVLPIVIGVVGLVNGEVSSLLRPSNNSHRSKWSKYFIYFYRGMCVLSVPIAAQAPTAICVYWLTSSTYSLVQSIVFSIPSVRKKLNFPT</sequence>
<dbReference type="GO" id="GO:0032979">
    <property type="term" value="P:protein insertion into mitochondrial inner membrane from matrix"/>
    <property type="evidence" value="ECO:0007669"/>
    <property type="project" value="TreeGrafter"/>
</dbReference>
<evidence type="ECO:0000256" key="2">
    <source>
        <dbReference type="ARBA" id="ARBA00009877"/>
    </source>
</evidence>
<dbReference type="EMBL" id="CAJVPJ010001414">
    <property type="protein sequence ID" value="CAG8590362.1"/>
    <property type="molecule type" value="Genomic_DNA"/>
</dbReference>
<evidence type="ECO:0000256" key="5">
    <source>
        <dbReference type="ARBA" id="ARBA00023136"/>
    </source>
</evidence>
<feature type="transmembrane region" description="Helical" evidence="6">
    <location>
        <begin position="71"/>
        <end position="92"/>
    </location>
</feature>
<reference evidence="7" key="1">
    <citation type="submission" date="2021-06" db="EMBL/GenBank/DDBJ databases">
        <authorList>
            <person name="Kallberg Y."/>
            <person name="Tangrot J."/>
            <person name="Rosling A."/>
        </authorList>
    </citation>
    <scope>NUCLEOTIDE SEQUENCE</scope>
    <source>
        <strain evidence="7">IA702</strain>
    </source>
</reference>
<dbReference type="PANTHER" id="PTHR12428:SF65">
    <property type="entry name" value="CYTOCHROME C OXIDASE ASSEMBLY PROTEIN COX18, MITOCHONDRIAL"/>
    <property type="match status" value="1"/>
</dbReference>
<accession>A0A9N9C3P1</accession>
<proteinExistence type="inferred from homology"/>
<keyword evidence="5 6" id="KW-0472">Membrane</keyword>
<feature type="non-terminal residue" evidence="7">
    <location>
        <position position="118"/>
    </location>
</feature>
<dbReference type="GO" id="GO:0005743">
    <property type="term" value="C:mitochondrial inner membrane"/>
    <property type="evidence" value="ECO:0007669"/>
    <property type="project" value="TreeGrafter"/>
</dbReference>
<dbReference type="Proteomes" id="UP000789572">
    <property type="component" value="Unassembled WGS sequence"/>
</dbReference>
<gene>
    <name evidence="7" type="ORF">POCULU_LOCUS6942</name>
</gene>
<dbReference type="PANTHER" id="PTHR12428">
    <property type="entry name" value="OXA1"/>
    <property type="match status" value="1"/>
</dbReference>
<comment type="subcellular location">
    <subcellularLocation>
        <location evidence="1">Membrane</location>
        <topology evidence="1">Multi-pass membrane protein</topology>
    </subcellularLocation>
</comment>
<evidence type="ECO:0000256" key="1">
    <source>
        <dbReference type="ARBA" id="ARBA00004141"/>
    </source>
</evidence>
<dbReference type="GO" id="GO:0032977">
    <property type="term" value="F:membrane insertase activity"/>
    <property type="evidence" value="ECO:0007669"/>
    <property type="project" value="InterPro"/>
</dbReference>
<name>A0A9N9C3P1_9GLOM</name>
<organism evidence="7 8">
    <name type="scientific">Paraglomus occultum</name>
    <dbReference type="NCBI Taxonomy" id="144539"/>
    <lineage>
        <taxon>Eukaryota</taxon>
        <taxon>Fungi</taxon>
        <taxon>Fungi incertae sedis</taxon>
        <taxon>Mucoromycota</taxon>
        <taxon>Glomeromycotina</taxon>
        <taxon>Glomeromycetes</taxon>
        <taxon>Paraglomerales</taxon>
        <taxon>Paraglomeraceae</taxon>
        <taxon>Paraglomus</taxon>
    </lineage>
</organism>
<comment type="caution">
    <text evidence="7">The sequence shown here is derived from an EMBL/GenBank/DDBJ whole genome shotgun (WGS) entry which is preliminary data.</text>
</comment>
<dbReference type="AlphaFoldDB" id="A0A9N9C3P1"/>
<evidence type="ECO:0000313" key="8">
    <source>
        <dbReference type="Proteomes" id="UP000789572"/>
    </source>
</evidence>
<evidence type="ECO:0000256" key="3">
    <source>
        <dbReference type="ARBA" id="ARBA00022692"/>
    </source>
</evidence>
<keyword evidence="8" id="KW-1185">Reference proteome</keyword>
<dbReference type="InterPro" id="IPR001708">
    <property type="entry name" value="YidC/ALB3/OXA1/COX18"/>
</dbReference>
<dbReference type="OrthoDB" id="2148490at2759"/>
<protein>
    <submittedName>
        <fullName evidence="7">2063_t:CDS:1</fullName>
    </submittedName>
</protein>
<keyword evidence="3 6" id="KW-0812">Transmembrane</keyword>
<evidence type="ECO:0000313" key="7">
    <source>
        <dbReference type="EMBL" id="CAG8590362.1"/>
    </source>
</evidence>